<organism evidence="4 5">
    <name type="scientific">Operophtera brumata</name>
    <name type="common">Winter moth</name>
    <name type="synonym">Phalaena brumata</name>
    <dbReference type="NCBI Taxonomy" id="104452"/>
    <lineage>
        <taxon>Eukaryota</taxon>
        <taxon>Metazoa</taxon>
        <taxon>Ecdysozoa</taxon>
        <taxon>Arthropoda</taxon>
        <taxon>Hexapoda</taxon>
        <taxon>Insecta</taxon>
        <taxon>Pterygota</taxon>
        <taxon>Neoptera</taxon>
        <taxon>Endopterygota</taxon>
        <taxon>Lepidoptera</taxon>
        <taxon>Glossata</taxon>
        <taxon>Ditrysia</taxon>
        <taxon>Geometroidea</taxon>
        <taxon>Geometridae</taxon>
        <taxon>Larentiinae</taxon>
        <taxon>Operophtera</taxon>
    </lineage>
</organism>
<gene>
    <name evidence="4" type="ORF">OBRU01_06761</name>
</gene>
<evidence type="ECO:0000313" key="5">
    <source>
        <dbReference type="Proteomes" id="UP000037510"/>
    </source>
</evidence>
<feature type="compositionally biased region" description="Polar residues" evidence="1">
    <location>
        <begin position="84"/>
        <end position="95"/>
    </location>
</feature>
<dbReference type="SUPFAM" id="SSF57959">
    <property type="entry name" value="Leucine zipper domain"/>
    <property type="match status" value="2"/>
</dbReference>
<dbReference type="PROSITE" id="PS00036">
    <property type="entry name" value="BZIP_BASIC"/>
    <property type="match status" value="2"/>
</dbReference>
<dbReference type="PANTHER" id="PTHR23334:SF20">
    <property type="entry name" value="BASIC LEUCINE ZIPPER 24"/>
    <property type="match status" value="1"/>
</dbReference>
<feature type="compositionally biased region" description="Basic and acidic residues" evidence="1">
    <location>
        <begin position="154"/>
        <end position="164"/>
    </location>
</feature>
<dbReference type="InterPro" id="IPR046347">
    <property type="entry name" value="bZIP_sf"/>
</dbReference>
<feature type="region of interest" description="Disordered" evidence="1">
    <location>
        <begin position="75"/>
        <end position="108"/>
    </location>
</feature>
<dbReference type="GO" id="GO:0000981">
    <property type="term" value="F:DNA-binding transcription factor activity, RNA polymerase II-specific"/>
    <property type="evidence" value="ECO:0007669"/>
    <property type="project" value="TreeGrafter"/>
</dbReference>
<dbReference type="Pfam" id="PF07716">
    <property type="entry name" value="bZIP_2"/>
    <property type="match status" value="2"/>
</dbReference>
<feature type="transmembrane region" description="Helical" evidence="2">
    <location>
        <begin position="389"/>
        <end position="416"/>
    </location>
</feature>
<dbReference type="Proteomes" id="UP000037510">
    <property type="component" value="Unassembled WGS sequence"/>
</dbReference>
<keyword evidence="2" id="KW-0472">Membrane</keyword>
<comment type="caution">
    <text evidence="4">The sequence shown here is derived from an EMBL/GenBank/DDBJ whole genome shotgun (WGS) entry which is preliminary data.</text>
</comment>
<feature type="domain" description="BZIP" evidence="3">
    <location>
        <begin position="153"/>
        <end position="200"/>
    </location>
</feature>
<evidence type="ECO:0000313" key="4">
    <source>
        <dbReference type="EMBL" id="KOB75834.1"/>
    </source>
</evidence>
<name>A0A0L7LKE3_OPEBR</name>
<dbReference type="AlphaFoldDB" id="A0A0L7LKE3"/>
<dbReference type="Gene3D" id="1.20.5.170">
    <property type="match status" value="2"/>
</dbReference>
<evidence type="ECO:0000256" key="1">
    <source>
        <dbReference type="SAM" id="MobiDB-lite"/>
    </source>
</evidence>
<dbReference type="GO" id="GO:0005634">
    <property type="term" value="C:nucleus"/>
    <property type="evidence" value="ECO:0007669"/>
    <property type="project" value="UniProtKB-ARBA"/>
</dbReference>
<feature type="non-terminal residue" evidence="4">
    <location>
        <position position="428"/>
    </location>
</feature>
<dbReference type="InterPro" id="IPR004827">
    <property type="entry name" value="bZIP"/>
</dbReference>
<reference evidence="4 5" key="1">
    <citation type="journal article" date="2015" name="Genome Biol. Evol.">
        <title>The genome of winter moth (Operophtera brumata) provides a genomic perspective on sexual dimorphism and phenology.</title>
        <authorList>
            <person name="Derks M.F."/>
            <person name="Smit S."/>
            <person name="Salis L."/>
            <person name="Schijlen E."/>
            <person name="Bossers A."/>
            <person name="Mateman C."/>
            <person name="Pijl A.S."/>
            <person name="de Ridder D."/>
            <person name="Groenen M.A."/>
            <person name="Visser M.E."/>
            <person name="Megens H.J."/>
        </authorList>
    </citation>
    <scope>NUCLEOTIDE SEQUENCE [LARGE SCALE GENOMIC DNA]</scope>
    <source>
        <strain evidence="4">WM2013NL</strain>
        <tissue evidence="4">Head and thorax</tissue>
    </source>
</reference>
<dbReference type="GO" id="GO:0006351">
    <property type="term" value="P:DNA-templated transcription"/>
    <property type="evidence" value="ECO:0007669"/>
    <property type="project" value="InterPro"/>
</dbReference>
<feature type="region of interest" description="Disordered" evidence="1">
    <location>
        <begin position="148"/>
        <end position="173"/>
    </location>
</feature>
<dbReference type="PROSITE" id="PS50217">
    <property type="entry name" value="BZIP"/>
    <property type="match status" value="1"/>
</dbReference>
<protein>
    <submittedName>
        <fullName evidence="4">PAR domain protein 1</fullName>
    </submittedName>
</protein>
<dbReference type="EMBL" id="JTDY01000800">
    <property type="protein sequence ID" value="KOB75834.1"/>
    <property type="molecule type" value="Genomic_DNA"/>
</dbReference>
<evidence type="ECO:0000256" key="2">
    <source>
        <dbReference type="SAM" id="Phobius"/>
    </source>
</evidence>
<keyword evidence="5" id="KW-1185">Reference proteome</keyword>
<accession>A0A0L7LKE3</accession>
<dbReference type="GO" id="GO:0000978">
    <property type="term" value="F:RNA polymerase II cis-regulatory region sequence-specific DNA binding"/>
    <property type="evidence" value="ECO:0007669"/>
    <property type="project" value="TreeGrafter"/>
</dbReference>
<dbReference type="SMART" id="SM00338">
    <property type="entry name" value="BRLZ"/>
    <property type="match status" value="2"/>
</dbReference>
<sequence>MALWTPYAQEAALDLSKSSVKIEQHSPRLDTLPVINTSSLIERYVYPQYPPCENQGYYYGYPHRVEHTVPTAQISPDSVGSAWSPYQSVKSHNSAPSPPDSPEFYDSESLSEDVEYQAFERDALRAMAEKNGGTLLGNNPRMRRAVQTSQTADDSYRKQRERNNHAAKQSRDRRKIREVRLAFQVTYLKKKMADLRARIAAGMALWTPYADVALDLTKPTDEEKKIATDVYNFGYNYSSAPQLSPLSGTSLCSYELTPSRIPTLSPPISPASSAKRPFSLIDDSLADDPDFQAFEQDALRAMAEKNGGTLLGDNPRMRRAVHSINNTNDDSYRKQRERNNFAAKQSRDRRKLREIHLALKVSYLRKEVAGLKSLLASRICCRCHQSCGLAILIVIGYCAIIIIAIKHVLLDFILLFNVPIFPLCRHLG</sequence>
<dbReference type="CDD" id="cd14695">
    <property type="entry name" value="bZIP_HLF"/>
    <property type="match status" value="1"/>
</dbReference>
<dbReference type="STRING" id="104452.A0A0L7LKE3"/>
<dbReference type="PANTHER" id="PTHR23334">
    <property type="entry name" value="CCAAT/ENHANCER BINDING PROTEIN"/>
    <property type="match status" value="1"/>
</dbReference>
<proteinExistence type="predicted"/>
<dbReference type="InterPro" id="IPR031106">
    <property type="entry name" value="C/EBP"/>
</dbReference>
<evidence type="ECO:0000259" key="3">
    <source>
        <dbReference type="PROSITE" id="PS50217"/>
    </source>
</evidence>
<keyword evidence="2" id="KW-1133">Transmembrane helix</keyword>
<keyword evidence="2" id="KW-0812">Transmembrane</keyword>